<keyword evidence="2" id="KW-0812">Transmembrane</keyword>
<keyword evidence="2" id="KW-1133">Transmembrane helix</keyword>
<name>A0A3Q3F599_9LABR</name>
<dbReference type="InParanoid" id="A0A3Q3F599"/>
<dbReference type="Ensembl" id="ENSLBET00000015674.1">
    <property type="protein sequence ID" value="ENSLBEP00000014773.1"/>
    <property type="gene ID" value="ENSLBEG00000011536.1"/>
</dbReference>
<evidence type="ECO:0000313" key="4">
    <source>
        <dbReference type="Proteomes" id="UP000261660"/>
    </source>
</evidence>
<dbReference type="STRING" id="56723.ENSLBEP00000014773"/>
<feature type="compositionally biased region" description="Low complexity" evidence="1">
    <location>
        <begin position="188"/>
        <end position="211"/>
    </location>
</feature>
<organism evidence="3 4">
    <name type="scientific">Labrus bergylta</name>
    <name type="common">ballan wrasse</name>
    <dbReference type="NCBI Taxonomy" id="56723"/>
    <lineage>
        <taxon>Eukaryota</taxon>
        <taxon>Metazoa</taxon>
        <taxon>Chordata</taxon>
        <taxon>Craniata</taxon>
        <taxon>Vertebrata</taxon>
        <taxon>Euteleostomi</taxon>
        <taxon>Actinopterygii</taxon>
        <taxon>Neopterygii</taxon>
        <taxon>Teleostei</taxon>
        <taxon>Neoteleostei</taxon>
        <taxon>Acanthomorphata</taxon>
        <taxon>Eupercaria</taxon>
        <taxon>Labriformes</taxon>
        <taxon>Labridae</taxon>
        <taxon>Labrus</taxon>
    </lineage>
</organism>
<feature type="region of interest" description="Disordered" evidence="1">
    <location>
        <begin position="186"/>
        <end position="306"/>
    </location>
</feature>
<evidence type="ECO:0000256" key="1">
    <source>
        <dbReference type="SAM" id="MobiDB-lite"/>
    </source>
</evidence>
<proteinExistence type="predicted"/>
<dbReference type="AlphaFoldDB" id="A0A3Q3F599"/>
<accession>A0A3Q3F599</accession>
<dbReference type="OrthoDB" id="8964578at2759"/>
<sequence length="365" mass="39530">MARKVTRFTLRVSLKFAACLPRGPTPAPLLPDSLRIFLALMMCPVKSRNGNSLGAEKQSCRVEKALGPFFFVICREKAADEMKFENTFVFCVLVILTGSSQTRGQSSAAMPPETSISPDPTEDPNHEVPQWTHIPADQEETSTQTTITKTEVHLETVKSTAFQTSTAGYTLATSQHTEVPVSMTAHNATSSAPAPADSLSSTPTVESSTPTQHISTTEGRALLTTEPLPNFSSLPAHTMHGTSSTAHTSTTQQQSESLTTSSTKPTTTGLPLTSAPGRVPAGPTHQEVPSELNVGDEDHKSPRSSSPLDPLLAGLLSVFIITTAIVFVVLFLKFRQRTNHPEFHRLQDLPMDDLMEDTPLSRYSY</sequence>
<dbReference type="RefSeq" id="XP_020506353.1">
    <property type="nucleotide sequence ID" value="XM_020650697.3"/>
</dbReference>
<reference evidence="3" key="2">
    <citation type="submission" date="2025-09" db="UniProtKB">
        <authorList>
            <consortium name="Ensembl"/>
        </authorList>
    </citation>
    <scope>IDENTIFICATION</scope>
</reference>
<evidence type="ECO:0000313" key="3">
    <source>
        <dbReference type="Ensembl" id="ENSLBEP00000014773.1"/>
    </source>
</evidence>
<evidence type="ECO:0000256" key="2">
    <source>
        <dbReference type="SAM" id="Phobius"/>
    </source>
</evidence>
<dbReference type="Proteomes" id="UP000261660">
    <property type="component" value="Unplaced"/>
</dbReference>
<dbReference type="GeneID" id="109996525"/>
<feature type="compositionally biased region" description="Polar residues" evidence="1">
    <location>
        <begin position="102"/>
        <end position="118"/>
    </location>
</feature>
<protein>
    <submittedName>
        <fullName evidence="3">Uncharacterized protein</fullName>
    </submittedName>
</protein>
<feature type="region of interest" description="Disordered" evidence="1">
    <location>
        <begin position="102"/>
        <end position="146"/>
    </location>
</feature>
<dbReference type="GeneTree" id="ENSGT00940000172254"/>
<keyword evidence="4" id="KW-1185">Reference proteome</keyword>
<keyword evidence="2" id="KW-0472">Membrane</keyword>
<feature type="transmembrane region" description="Helical" evidence="2">
    <location>
        <begin position="311"/>
        <end position="332"/>
    </location>
</feature>
<reference evidence="3" key="1">
    <citation type="submission" date="2025-08" db="UniProtKB">
        <authorList>
            <consortium name="Ensembl"/>
        </authorList>
    </citation>
    <scope>IDENTIFICATION</scope>
</reference>
<feature type="compositionally biased region" description="Low complexity" evidence="1">
    <location>
        <begin position="237"/>
        <end position="274"/>
    </location>
</feature>